<dbReference type="EMBL" id="MDET01000059">
    <property type="protein sequence ID" value="OQM73437.1"/>
    <property type="molecule type" value="Genomic_DNA"/>
</dbReference>
<accession>A0A1V8RJQ2</accession>
<proteinExistence type="predicted"/>
<sequence length="89" mass="9967">MKTVVEKSNAAAESEDLPPDNHARRRSRFNQHVDRSVQVGDPGFVLQRYKHSALTTSWSMAYQCKVDDLSTSHYTLAYQLGADVPIATT</sequence>
<comment type="caution">
    <text evidence="2">The sequence shown here is derived from an EMBL/GenBank/DDBJ whole genome shotgun (WGS) entry which is preliminary data.</text>
</comment>
<organism evidence="2 3">
    <name type="scientific">Manganibacter manganicus</name>
    <dbReference type="NCBI Taxonomy" id="1873176"/>
    <lineage>
        <taxon>Bacteria</taxon>
        <taxon>Pseudomonadati</taxon>
        <taxon>Pseudomonadota</taxon>
        <taxon>Alphaproteobacteria</taxon>
        <taxon>Hyphomicrobiales</taxon>
        <taxon>Phyllobacteriaceae</taxon>
        <taxon>Manganibacter</taxon>
    </lineage>
</organism>
<evidence type="ECO:0000313" key="3">
    <source>
        <dbReference type="Proteomes" id="UP000191905"/>
    </source>
</evidence>
<dbReference type="AlphaFoldDB" id="A0A1V8RJQ2"/>
<protein>
    <submittedName>
        <fullName evidence="2">Uncharacterized protein</fullName>
    </submittedName>
</protein>
<keyword evidence="3" id="KW-1185">Reference proteome</keyword>
<gene>
    <name evidence="2" type="ORF">BFN67_09110</name>
</gene>
<feature type="region of interest" description="Disordered" evidence="1">
    <location>
        <begin position="1"/>
        <end position="32"/>
    </location>
</feature>
<name>A0A1V8RJQ2_9HYPH</name>
<evidence type="ECO:0000313" key="2">
    <source>
        <dbReference type="EMBL" id="OQM73437.1"/>
    </source>
</evidence>
<dbReference type="STRING" id="1873176.BFN67_09110"/>
<evidence type="ECO:0000256" key="1">
    <source>
        <dbReference type="SAM" id="MobiDB-lite"/>
    </source>
</evidence>
<dbReference type="Proteomes" id="UP000191905">
    <property type="component" value="Unassembled WGS sequence"/>
</dbReference>
<reference evidence="2 3" key="1">
    <citation type="journal article" date="2016" name="Int. J. Syst. Evol. Microbiol.">
        <title>Pseudaminobacter manganicus sp. nov., isolated from sludge of a manganese mine.</title>
        <authorList>
            <person name="Li J."/>
            <person name="Huang J."/>
            <person name="Liao S."/>
            <person name="Wang G."/>
        </authorList>
    </citation>
    <scope>NUCLEOTIDE SEQUENCE [LARGE SCALE GENOMIC DNA]</scope>
    <source>
        <strain evidence="2 3">JH-7</strain>
    </source>
</reference>